<dbReference type="PANTHER" id="PTHR18898:SF2">
    <property type="entry name" value="NUCLEOPROTEIN TPR"/>
    <property type="match status" value="1"/>
</dbReference>
<protein>
    <submittedName>
        <fullName evidence="4">Uncharacterized protein</fullName>
    </submittedName>
</protein>
<feature type="region of interest" description="Disordered" evidence="1">
    <location>
        <begin position="495"/>
        <end position="517"/>
    </location>
</feature>
<feature type="compositionally biased region" description="Low complexity" evidence="1">
    <location>
        <begin position="565"/>
        <end position="579"/>
    </location>
</feature>
<dbReference type="SUPFAM" id="SSF57997">
    <property type="entry name" value="Tropomyosin"/>
    <property type="match status" value="1"/>
</dbReference>
<feature type="chain" id="PRO_5047483479" evidence="3">
    <location>
        <begin position="17"/>
        <end position="901"/>
    </location>
</feature>
<feature type="compositionally biased region" description="Basic and acidic residues" evidence="1">
    <location>
        <begin position="398"/>
        <end position="407"/>
    </location>
</feature>
<feature type="region of interest" description="Disordered" evidence="1">
    <location>
        <begin position="365"/>
        <end position="407"/>
    </location>
</feature>
<organism evidence="4 5">
    <name type="scientific">Stereocaulon virgatum</name>
    <dbReference type="NCBI Taxonomy" id="373712"/>
    <lineage>
        <taxon>Eukaryota</taxon>
        <taxon>Fungi</taxon>
        <taxon>Dikarya</taxon>
        <taxon>Ascomycota</taxon>
        <taxon>Pezizomycotina</taxon>
        <taxon>Lecanoromycetes</taxon>
        <taxon>OSLEUM clade</taxon>
        <taxon>Lecanoromycetidae</taxon>
        <taxon>Lecanorales</taxon>
        <taxon>Lecanorineae</taxon>
        <taxon>Stereocaulaceae</taxon>
        <taxon>Stereocaulon</taxon>
    </lineage>
</organism>
<feature type="region of interest" description="Disordered" evidence="1">
    <location>
        <begin position="639"/>
        <end position="901"/>
    </location>
</feature>
<feature type="compositionally biased region" description="Low complexity" evidence="1">
    <location>
        <begin position="537"/>
        <end position="551"/>
    </location>
</feature>
<name>A0ABR4ABE4_9LECA</name>
<feature type="transmembrane region" description="Helical" evidence="2">
    <location>
        <begin position="154"/>
        <end position="172"/>
    </location>
</feature>
<dbReference type="PANTHER" id="PTHR18898">
    <property type="entry name" value="NUCLEOPROTEIN TPR-RELATED"/>
    <property type="match status" value="1"/>
</dbReference>
<feature type="transmembrane region" description="Helical" evidence="2">
    <location>
        <begin position="184"/>
        <end position="204"/>
    </location>
</feature>
<keyword evidence="5" id="KW-1185">Reference proteome</keyword>
<feature type="compositionally biased region" description="Acidic residues" evidence="1">
    <location>
        <begin position="888"/>
        <end position="901"/>
    </location>
</feature>
<sequence length="901" mass="97502">MGFFKSLAQVLGGVAALAGQKAFLDSQSCGISLTEATMPSRLFSTALNCTSKNLPVIMSVNESFAIQNLELFGAVPNITVPTTPDPHTFSEATNPHNITLFASLLDLPPLTSVLGHVLIAFTDAYLENGCWIALNTVLLPLVVRMRRAINFTKIFHLVLMPLLLGGGRFTILTMKYFRKRLSSLLMKLLPFLMLPVYGIIGLTIDCLGKAYTVITAVKRTILIQPKPIDYQLQIYIDEATALLNSTVHSQAAQIMQLRAGITANEAEVEQHIQHEAARRCEPMVKENRGLRDEVFSLERGISYLRIDVDALEAELKDTKLEFEKADQAANQPDPRLESMTSQLAERQKLVDSLTVKAEILESQLAERQEDVKSQSRRADSAESKLKESRQAAKSLTTRAEDGEKKLRESQEKVARLTEEEGKATLLLGQLQEAVDQERKRAEDAEQQVQQAQENANQAWTQAQNAETRLKDYEKHAEDMWAKANMDAEKTLGEYKKRAEDAETQSQQAQKAARNASYRTKDAEYKLKLLQDQMNETANAPSVSHVSAAPSNQAQATGPTNPQSQPAPATTSNPTNPLAAGGNHASIPPKLASAPLYNPTRIPTFGGGAVGTTRAMPNISGTPTQSLVELVDHLKDKYKLHGPNDTLAPTIPGHSPPSASVPLSDLPGPSNSSPPYIPGRPGASNSSPPYTSSLSGPVAAPANATPGKGPITSHFNPKAKPFDPKAPPYIPIVGFPDDDAASDSSSSLSSPPPSDDEDDVSREDALSDNGLNDLSNFPDPYDNAWDPNDTAWDALDGNKAPADVMAGRKIAQPRGRRDDGSAGRHEGDAIARRRSAERLVARLARLEKKERENGRTWPLVGNEDHAENAAVSDGGDGGKKGSSGGVGVTDEELLGEDDKQES</sequence>
<evidence type="ECO:0000256" key="2">
    <source>
        <dbReference type="SAM" id="Phobius"/>
    </source>
</evidence>
<keyword evidence="3" id="KW-0732">Signal</keyword>
<comment type="caution">
    <text evidence="4">The sequence shown here is derived from an EMBL/GenBank/DDBJ whole genome shotgun (WGS) entry which is preliminary data.</text>
</comment>
<gene>
    <name evidence="4" type="ORF">N7G274_004580</name>
</gene>
<evidence type="ECO:0000256" key="3">
    <source>
        <dbReference type="SAM" id="SignalP"/>
    </source>
</evidence>
<accession>A0ABR4ABE4</accession>
<feature type="region of interest" description="Disordered" evidence="1">
    <location>
        <begin position="536"/>
        <end position="600"/>
    </location>
</feature>
<keyword evidence="2" id="KW-0472">Membrane</keyword>
<feature type="compositionally biased region" description="Low complexity" evidence="1">
    <location>
        <begin position="683"/>
        <end position="696"/>
    </location>
</feature>
<evidence type="ECO:0000313" key="4">
    <source>
        <dbReference type="EMBL" id="KAL2042820.1"/>
    </source>
</evidence>
<dbReference type="Proteomes" id="UP001590950">
    <property type="component" value="Unassembled WGS sequence"/>
</dbReference>
<reference evidence="4 5" key="1">
    <citation type="submission" date="2024-09" db="EMBL/GenBank/DDBJ databases">
        <title>Rethinking Asexuality: The Enigmatic Case of Functional Sexual Genes in Lepraria (Stereocaulaceae).</title>
        <authorList>
            <person name="Doellman M."/>
            <person name="Sun Y."/>
            <person name="Barcenas-Pena A."/>
            <person name="Lumbsch H.T."/>
            <person name="Grewe F."/>
        </authorList>
    </citation>
    <scope>NUCLEOTIDE SEQUENCE [LARGE SCALE GENOMIC DNA]</scope>
    <source>
        <strain evidence="4 5">Mercado 3170</strain>
    </source>
</reference>
<feature type="compositionally biased region" description="Basic and acidic residues" evidence="1">
    <location>
        <begin position="814"/>
        <end position="853"/>
    </location>
</feature>
<dbReference type="EMBL" id="JBEFKJ010000013">
    <property type="protein sequence ID" value="KAL2042820.1"/>
    <property type="molecule type" value="Genomic_DNA"/>
</dbReference>
<evidence type="ECO:0000256" key="1">
    <source>
        <dbReference type="SAM" id="MobiDB-lite"/>
    </source>
</evidence>
<evidence type="ECO:0000313" key="5">
    <source>
        <dbReference type="Proteomes" id="UP001590950"/>
    </source>
</evidence>
<keyword evidence="2" id="KW-0812">Transmembrane</keyword>
<feature type="compositionally biased region" description="Polar residues" evidence="1">
    <location>
        <begin position="552"/>
        <end position="563"/>
    </location>
</feature>
<feature type="signal peptide" evidence="3">
    <location>
        <begin position="1"/>
        <end position="16"/>
    </location>
</feature>
<keyword evidence="2" id="KW-1133">Transmembrane helix</keyword>
<proteinExistence type="predicted"/>
<feature type="compositionally biased region" description="Basic and acidic residues" evidence="1">
    <location>
        <begin position="365"/>
        <end position="390"/>
    </location>
</feature>